<reference evidence="2 3" key="1">
    <citation type="journal article" date="2015" name="Genome Biol. Evol.">
        <title>Comparative Genomics of a Bacterivorous Green Alga Reveals Evolutionary Causalities and Consequences of Phago-Mixotrophic Mode of Nutrition.</title>
        <authorList>
            <person name="Burns J.A."/>
            <person name="Paasch A."/>
            <person name="Narechania A."/>
            <person name="Kim E."/>
        </authorList>
    </citation>
    <scope>NUCLEOTIDE SEQUENCE [LARGE SCALE GENOMIC DNA]</scope>
    <source>
        <strain evidence="2 3">PLY_AMNH</strain>
    </source>
</reference>
<dbReference type="PANTHER" id="PTHR35596">
    <property type="entry name" value="DUF2263 DOMAIN-CONTAINING PROTEIN"/>
    <property type="match status" value="1"/>
</dbReference>
<dbReference type="Gene3D" id="3.40.220.10">
    <property type="entry name" value="Leucine Aminopeptidase, subunit E, domain 1"/>
    <property type="match status" value="1"/>
</dbReference>
<feature type="domain" description="Microbial-type PARG catalytic" evidence="1">
    <location>
        <begin position="23"/>
        <end position="189"/>
    </location>
</feature>
<dbReference type="InterPro" id="IPR012664">
    <property type="entry name" value="CHP02452"/>
</dbReference>
<dbReference type="AlphaFoldDB" id="A0AAE0GJM0"/>
<dbReference type="InterPro" id="IPR043472">
    <property type="entry name" value="Macro_dom-like"/>
</dbReference>
<dbReference type="Pfam" id="PF10021">
    <property type="entry name" value="PARG_cat_microb"/>
    <property type="match status" value="1"/>
</dbReference>
<dbReference type="Proteomes" id="UP001190700">
    <property type="component" value="Unassembled WGS sequence"/>
</dbReference>
<comment type="caution">
    <text evidence="2">The sequence shown here is derived from an EMBL/GenBank/DDBJ whole genome shotgun (WGS) entry which is preliminary data.</text>
</comment>
<dbReference type="PANTHER" id="PTHR35596:SF1">
    <property type="entry name" value="MICROBIAL-TYPE PARG CATALYTIC DOMAIN-CONTAINING PROTEIN"/>
    <property type="match status" value="1"/>
</dbReference>
<keyword evidence="3" id="KW-1185">Reference proteome</keyword>
<dbReference type="InterPro" id="IPR019261">
    <property type="entry name" value="PARG_cat_microbial"/>
</dbReference>
<proteinExistence type="predicted"/>
<accession>A0AAE0GJM0</accession>
<dbReference type="NCBIfam" id="TIGR02452">
    <property type="entry name" value="TIGR02452 family protein"/>
    <property type="match status" value="1"/>
</dbReference>
<dbReference type="SUPFAM" id="SSF52949">
    <property type="entry name" value="Macro domain-like"/>
    <property type="match status" value="1"/>
</dbReference>
<sequence length="424" mass="44962">MGRKYGTNSKQFSKAKQQRQATAEDTMRILTSGCYSTVEGSFVDIQDLMATAIGGSKLYEPDEVPCARGPVRRFGSTRVEVTGERTVAAALRVASVGVSERSTEPVPDGEASQNHLATSGTAVLNFASGRNPGGGFLKGALAQEESLAVASSLYPCIKGNRMYLLNNRCGDKLYTDCMVYSPCVPIFRDADNVLLEVPVPVGIITCPAPNAGEVRKRATEEKSEVAGALKVVLARRIQRVLAAAAEHGDGRLVLGAWGCGVFGNDPDMVSGLFHSVLSTSFAGVFRHVVFAIGEDKVLGNQFDDKKLIYEPSCASPGCTELIMWTTLVAIKTWSILPGASSAGAGRQAVLSLGALHVSLALGASIWELGRAALTTRPFLLVHVKGKSSLTTTLVSKRSAMLNGDDDLNGDDVMMREGDVFTDAP</sequence>
<organism evidence="2 3">
    <name type="scientific">Cymbomonas tetramitiformis</name>
    <dbReference type="NCBI Taxonomy" id="36881"/>
    <lineage>
        <taxon>Eukaryota</taxon>
        <taxon>Viridiplantae</taxon>
        <taxon>Chlorophyta</taxon>
        <taxon>Pyramimonadophyceae</taxon>
        <taxon>Pyramimonadales</taxon>
        <taxon>Pyramimonadaceae</taxon>
        <taxon>Cymbomonas</taxon>
    </lineage>
</organism>
<dbReference type="EMBL" id="LGRX02005041">
    <property type="protein sequence ID" value="KAK3279266.1"/>
    <property type="molecule type" value="Genomic_DNA"/>
</dbReference>
<evidence type="ECO:0000259" key="1">
    <source>
        <dbReference type="Pfam" id="PF10021"/>
    </source>
</evidence>
<evidence type="ECO:0000313" key="3">
    <source>
        <dbReference type="Proteomes" id="UP001190700"/>
    </source>
</evidence>
<gene>
    <name evidence="2" type="ORF">CYMTET_12841</name>
</gene>
<evidence type="ECO:0000313" key="2">
    <source>
        <dbReference type="EMBL" id="KAK3279266.1"/>
    </source>
</evidence>
<protein>
    <recommendedName>
        <fullName evidence="1">Microbial-type PARG catalytic domain-containing protein</fullName>
    </recommendedName>
</protein>
<name>A0AAE0GJM0_9CHLO</name>